<feature type="region of interest" description="Disordered" evidence="3">
    <location>
        <begin position="120"/>
        <end position="143"/>
    </location>
</feature>
<sequence>MAEKWFACSSQETMPVLLKALEILYPVAAVRKTNSPDEARAIMLAQQPHHASLAVGPDCIGVSSINLAAAVVADGHADEVILVEHNPSGSLRSRALRAGITRVMNYEDINELVARGTGGSHIYSKQTEPERSLEAPVPRTTTRSEVTDLEEPSCDVYVDSSRTDQSDKTPASRLSHDAILAVPSIPPGRKEHSAPVLVFASGRGGVGKTSLAAMSAVCAASWGLHVAALDLDLSAGDLAHVLGVGHPSDLSALSRSSVPTAEQLKTVSVQIDEHLCVLGPCDRPEMAERISPIVSSLITVLANEFELVVVDTSTTWTDAVAQAAQSCDRLLLVSDDIRLSPASLARMASLAVRLGVARTRIMRISNRCDSRSQANALLHRADIGLETARELRVLEGGDEVGELAASGHLADLVSYEQDFPDSLSTALAKILEELGRLPDCSEAQTALHASVPRKARSWFARMREAV</sequence>
<protein>
    <submittedName>
        <fullName evidence="4">P-loop NTPase</fullName>
    </submittedName>
</protein>
<dbReference type="EMBL" id="DVMQ01000017">
    <property type="protein sequence ID" value="HIU24455.1"/>
    <property type="molecule type" value="Genomic_DNA"/>
</dbReference>
<dbReference type="SUPFAM" id="SSF52540">
    <property type="entry name" value="P-loop containing nucleoside triphosphate hydrolases"/>
    <property type="match status" value="1"/>
</dbReference>
<name>A0A9D1L534_9ACTN</name>
<dbReference type="GO" id="GO:0016887">
    <property type="term" value="F:ATP hydrolysis activity"/>
    <property type="evidence" value="ECO:0007669"/>
    <property type="project" value="TreeGrafter"/>
</dbReference>
<dbReference type="GO" id="GO:0005829">
    <property type="term" value="C:cytosol"/>
    <property type="evidence" value="ECO:0007669"/>
    <property type="project" value="TreeGrafter"/>
</dbReference>
<comment type="caution">
    <text evidence="4">The sequence shown here is derived from an EMBL/GenBank/DDBJ whole genome shotgun (WGS) entry which is preliminary data.</text>
</comment>
<proteinExistence type="predicted"/>
<accession>A0A9D1L534</accession>
<reference evidence="4" key="1">
    <citation type="submission" date="2020-10" db="EMBL/GenBank/DDBJ databases">
        <authorList>
            <person name="Gilroy R."/>
        </authorList>
    </citation>
    <scope>NUCLEOTIDE SEQUENCE</scope>
    <source>
        <strain evidence="4">ChiHjej12B11-29160</strain>
    </source>
</reference>
<dbReference type="InterPro" id="IPR050625">
    <property type="entry name" value="ParA/MinD_ATPase"/>
</dbReference>
<evidence type="ECO:0000313" key="4">
    <source>
        <dbReference type="EMBL" id="HIU24455.1"/>
    </source>
</evidence>
<evidence type="ECO:0000313" key="5">
    <source>
        <dbReference type="Proteomes" id="UP000824078"/>
    </source>
</evidence>
<dbReference type="Gene3D" id="3.40.50.300">
    <property type="entry name" value="P-loop containing nucleotide triphosphate hydrolases"/>
    <property type="match status" value="1"/>
</dbReference>
<dbReference type="InterPro" id="IPR027417">
    <property type="entry name" value="P-loop_NTPase"/>
</dbReference>
<dbReference type="InterPro" id="IPR033756">
    <property type="entry name" value="YlxH/NBP35"/>
</dbReference>
<dbReference type="PANTHER" id="PTHR43384:SF6">
    <property type="entry name" value="SEPTUM SITE-DETERMINING PROTEIN MIND HOMOLOG, CHLOROPLASTIC"/>
    <property type="match status" value="1"/>
</dbReference>
<keyword evidence="1" id="KW-0547">Nucleotide-binding</keyword>
<gene>
    <name evidence="4" type="ORF">IAD17_05990</name>
</gene>
<keyword evidence="2" id="KW-0067">ATP-binding</keyword>
<reference evidence="4" key="2">
    <citation type="journal article" date="2021" name="PeerJ">
        <title>Extensive microbial diversity within the chicken gut microbiome revealed by metagenomics and culture.</title>
        <authorList>
            <person name="Gilroy R."/>
            <person name="Ravi A."/>
            <person name="Getino M."/>
            <person name="Pursley I."/>
            <person name="Horton D.L."/>
            <person name="Alikhan N.F."/>
            <person name="Baker D."/>
            <person name="Gharbi K."/>
            <person name="Hall N."/>
            <person name="Watson M."/>
            <person name="Adriaenssens E.M."/>
            <person name="Foster-Nyarko E."/>
            <person name="Jarju S."/>
            <person name="Secka A."/>
            <person name="Antonio M."/>
            <person name="Oren A."/>
            <person name="Chaudhuri R.R."/>
            <person name="La Ragione R."/>
            <person name="Hildebrand F."/>
            <person name="Pallen M.J."/>
        </authorList>
    </citation>
    <scope>NUCLEOTIDE SEQUENCE</scope>
    <source>
        <strain evidence="4">ChiHjej12B11-29160</strain>
    </source>
</reference>
<organism evidence="4 5">
    <name type="scientific">Candidatus Coprovicinus avistercoris</name>
    <dbReference type="NCBI Taxonomy" id="2840754"/>
    <lineage>
        <taxon>Bacteria</taxon>
        <taxon>Bacillati</taxon>
        <taxon>Actinomycetota</taxon>
        <taxon>Coriobacteriia</taxon>
        <taxon>Coriobacteriales</taxon>
        <taxon>Coriobacteriaceae</taxon>
        <taxon>Coriobacteriaceae incertae sedis</taxon>
        <taxon>Candidatus Coprovicinus</taxon>
    </lineage>
</organism>
<dbReference type="GO" id="GO:0009898">
    <property type="term" value="C:cytoplasmic side of plasma membrane"/>
    <property type="evidence" value="ECO:0007669"/>
    <property type="project" value="TreeGrafter"/>
</dbReference>
<evidence type="ECO:0000256" key="3">
    <source>
        <dbReference type="SAM" id="MobiDB-lite"/>
    </source>
</evidence>
<dbReference type="GO" id="GO:0051782">
    <property type="term" value="P:negative regulation of cell division"/>
    <property type="evidence" value="ECO:0007669"/>
    <property type="project" value="TreeGrafter"/>
</dbReference>
<evidence type="ECO:0000256" key="2">
    <source>
        <dbReference type="ARBA" id="ARBA00022840"/>
    </source>
</evidence>
<dbReference type="AlphaFoldDB" id="A0A9D1L534"/>
<evidence type="ECO:0000256" key="1">
    <source>
        <dbReference type="ARBA" id="ARBA00022741"/>
    </source>
</evidence>
<dbReference type="GO" id="GO:0005524">
    <property type="term" value="F:ATP binding"/>
    <property type="evidence" value="ECO:0007669"/>
    <property type="project" value="UniProtKB-KW"/>
</dbReference>
<dbReference type="Pfam" id="PF10609">
    <property type="entry name" value="ParA"/>
    <property type="match status" value="1"/>
</dbReference>
<dbReference type="PANTHER" id="PTHR43384">
    <property type="entry name" value="SEPTUM SITE-DETERMINING PROTEIN MIND HOMOLOG, CHLOROPLASTIC-RELATED"/>
    <property type="match status" value="1"/>
</dbReference>
<dbReference type="Proteomes" id="UP000824078">
    <property type="component" value="Unassembled WGS sequence"/>
</dbReference>